<proteinExistence type="predicted"/>
<dbReference type="AlphaFoldDB" id="A0A974DLD8"/>
<keyword evidence="1" id="KW-0732">Signal</keyword>
<name>A0A974DLD8_XENLA</name>
<feature type="chain" id="PRO_5037054423" evidence="1">
    <location>
        <begin position="18"/>
        <end position="67"/>
    </location>
</feature>
<gene>
    <name evidence="2" type="ORF">XELAEV_18015913mg</name>
</gene>
<reference evidence="3" key="1">
    <citation type="journal article" date="2016" name="Nature">
        <title>Genome evolution in the allotetraploid frog Xenopus laevis.</title>
        <authorList>
            <person name="Session A.M."/>
            <person name="Uno Y."/>
            <person name="Kwon T."/>
            <person name="Chapman J.A."/>
            <person name="Toyoda A."/>
            <person name="Takahashi S."/>
            <person name="Fukui A."/>
            <person name="Hikosaka A."/>
            <person name="Suzuki A."/>
            <person name="Kondo M."/>
            <person name="van Heeringen S.J."/>
            <person name="Quigley I."/>
            <person name="Heinz S."/>
            <person name="Ogino H."/>
            <person name="Ochi H."/>
            <person name="Hellsten U."/>
            <person name="Lyons J.B."/>
            <person name="Simakov O."/>
            <person name="Putnam N."/>
            <person name="Stites J."/>
            <person name="Kuroki Y."/>
            <person name="Tanaka T."/>
            <person name="Michiue T."/>
            <person name="Watanabe M."/>
            <person name="Bogdanovic O."/>
            <person name="Lister R."/>
            <person name="Georgiou G."/>
            <person name="Paranjpe S.S."/>
            <person name="van Kruijsbergen I."/>
            <person name="Shu S."/>
            <person name="Carlson J."/>
            <person name="Kinoshita T."/>
            <person name="Ohta Y."/>
            <person name="Mawaribuchi S."/>
            <person name="Jenkins J."/>
            <person name="Grimwood J."/>
            <person name="Schmutz J."/>
            <person name="Mitros T."/>
            <person name="Mozaffari S.V."/>
            <person name="Suzuki Y."/>
            <person name="Haramoto Y."/>
            <person name="Yamamoto T.S."/>
            <person name="Takagi C."/>
            <person name="Heald R."/>
            <person name="Miller K."/>
            <person name="Haudenschild C."/>
            <person name="Kitzman J."/>
            <person name="Nakayama T."/>
            <person name="Izutsu Y."/>
            <person name="Robert J."/>
            <person name="Fortriede J."/>
            <person name="Burns K."/>
            <person name="Lotay V."/>
            <person name="Karimi K."/>
            <person name="Yasuoka Y."/>
            <person name="Dichmann D.S."/>
            <person name="Flajnik M.F."/>
            <person name="Houston D.W."/>
            <person name="Shendure J."/>
            <person name="DuPasquier L."/>
            <person name="Vize P.D."/>
            <person name="Zorn A.M."/>
            <person name="Ito M."/>
            <person name="Marcotte E.M."/>
            <person name="Wallingford J.B."/>
            <person name="Ito Y."/>
            <person name="Asashima M."/>
            <person name="Ueno N."/>
            <person name="Matsuda Y."/>
            <person name="Veenstra G.J."/>
            <person name="Fujiyama A."/>
            <person name="Harland R.M."/>
            <person name="Taira M."/>
            <person name="Rokhsar D.S."/>
        </authorList>
    </citation>
    <scope>NUCLEOTIDE SEQUENCE [LARGE SCALE GENOMIC DNA]</scope>
    <source>
        <strain evidence="3">J</strain>
    </source>
</reference>
<sequence>MHHLCFTLLIAIPFTSPLTYESFYVNGSINMMDELQTIEDALREDFSSSHVLDPLSMIHNTDTSWME</sequence>
<protein>
    <submittedName>
        <fullName evidence="2">Uncharacterized protein</fullName>
    </submittedName>
</protein>
<evidence type="ECO:0000313" key="2">
    <source>
        <dbReference type="EMBL" id="OCT92847.1"/>
    </source>
</evidence>
<feature type="signal peptide" evidence="1">
    <location>
        <begin position="1"/>
        <end position="17"/>
    </location>
</feature>
<evidence type="ECO:0000313" key="3">
    <source>
        <dbReference type="Proteomes" id="UP000694892"/>
    </source>
</evidence>
<evidence type="ECO:0000256" key="1">
    <source>
        <dbReference type="SAM" id="SignalP"/>
    </source>
</evidence>
<dbReference type="EMBL" id="CM004469">
    <property type="protein sequence ID" value="OCT92847.1"/>
    <property type="molecule type" value="Genomic_DNA"/>
</dbReference>
<accession>A0A974DLD8</accession>
<dbReference type="Proteomes" id="UP000694892">
    <property type="component" value="Chromosome 2S"/>
</dbReference>
<organism evidence="2 3">
    <name type="scientific">Xenopus laevis</name>
    <name type="common">African clawed frog</name>
    <dbReference type="NCBI Taxonomy" id="8355"/>
    <lineage>
        <taxon>Eukaryota</taxon>
        <taxon>Metazoa</taxon>
        <taxon>Chordata</taxon>
        <taxon>Craniata</taxon>
        <taxon>Vertebrata</taxon>
        <taxon>Euteleostomi</taxon>
        <taxon>Amphibia</taxon>
        <taxon>Batrachia</taxon>
        <taxon>Anura</taxon>
        <taxon>Pipoidea</taxon>
        <taxon>Pipidae</taxon>
        <taxon>Xenopodinae</taxon>
        <taxon>Xenopus</taxon>
        <taxon>Xenopus</taxon>
    </lineage>
</organism>